<dbReference type="AlphaFoldDB" id="A0A059J2P7"/>
<feature type="region of interest" description="Disordered" evidence="1">
    <location>
        <begin position="90"/>
        <end position="116"/>
    </location>
</feature>
<feature type="compositionally biased region" description="Polar residues" evidence="1">
    <location>
        <begin position="91"/>
        <end position="116"/>
    </location>
</feature>
<gene>
    <name evidence="2" type="ORF">H109_05919</name>
</gene>
<dbReference type="EMBL" id="AOKY01000377">
    <property type="protein sequence ID" value="KDB22130.1"/>
    <property type="molecule type" value="Genomic_DNA"/>
</dbReference>
<dbReference type="HOGENOM" id="CLU_2098570_0_0_1"/>
<organism evidence="2 3">
    <name type="scientific">Trichophyton interdigitale (strain MR816)</name>
    <dbReference type="NCBI Taxonomy" id="1215338"/>
    <lineage>
        <taxon>Eukaryota</taxon>
        <taxon>Fungi</taxon>
        <taxon>Dikarya</taxon>
        <taxon>Ascomycota</taxon>
        <taxon>Pezizomycotina</taxon>
        <taxon>Eurotiomycetes</taxon>
        <taxon>Eurotiomycetidae</taxon>
        <taxon>Onygenales</taxon>
        <taxon>Arthrodermataceae</taxon>
        <taxon>Trichophyton</taxon>
    </lineage>
</organism>
<evidence type="ECO:0000313" key="3">
    <source>
        <dbReference type="Proteomes" id="UP000024533"/>
    </source>
</evidence>
<proteinExistence type="predicted"/>
<evidence type="ECO:0000256" key="1">
    <source>
        <dbReference type="SAM" id="MobiDB-lite"/>
    </source>
</evidence>
<accession>A0A059J2P7</accession>
<comment type="caution">
    <text evidence="2">The sequence shown here is derived from an EMBL/GenBank/DDBJ whole genome shotgun (WGS) entry which is preliminary data.</text>
</comment>
<evidence type="ECO:0000313" key="2">
    <source>
        <dbReference type="EMBL" id="KDB22130.1"/>
    </source>
</evidence>
<name>A0A059J2P7_TRIIM</name>
<reference evidence="2 3" key="1">
    <citation type="submission" date="2014-02" db="EMBL/GenBank/DDBJ databases">
        <title>The Genome Sequence of Trichophyton interdigitale MR816.</title>
        <authorList>
            <consortium name="The Broad Institute Genomics Platform"/>
            <person name="Cuomo C.A."/>
            <person name="White T.C."/>
            <person name="Graser Y."/>
            <person name="Martinez-Rossi N."/>
            <person name="Heitman J."/>
            <person name="Young S.K."/>
            <person name="Zeng Q."/>
            <person name="Gargeya S."/>
            <person name="Abouelleil A."/>
            <person name="Alvarado L."/>
            <person name="Chapman S.B."/>
            <person name="Gainer-Dewar J."/>
            <person name="Goldberg J."/>
            <person name="Griggs A."/>
            <person name="Gujja S."/>
            <person name="Hansen M."/>
            <person name="Howarth C."/>
            <person name="Imamovic A."/>
            <person name="Larimer J."/>
            <person name="Martinez D."/>
            <person name="Murphy C."/>
            <person name="Pearson M.D."/>
            <person name="Persinoti G."/>
            <person name="Poon T."/>
            <person name="Priest M."/>
            <person name="Roberts A.D."/>
            <person name="Saif S."/>
            <person name="Shea T.D."/>
            <person name="Sykes S.N."/>
            <person name="Wortman J."/>
            <person name="Nusbaum C."/>
            <person name="Birren B."/>
        </authorList>
    </citation>
    <scope>NUCLEOTIDE SEQUENCE [LARGE SCALE GENOMIC DNA]</scope>
    <source>
        <strain evidence="2 3">MR816</strain>
    </source>
</reference>
<dbReference type="Proteomes" id="UP000024533">
    <property type="component" value="Unassembled WGS sequence"/>
</dbReference>
<sequence length="116" mass="13169">MSHDTARTTPAVIPEPMECNGAVSNANGVFLRELRASIFSYQARLCTRKFIRSPRNAPHFYNQMNPFYHFLYCATLTNRSLAQKRFRLSEHPSNAGSITSLGDDFSNQVISDHTEK</sequence>
<protein>
    <submittedName>
        <fullName evidence="2">Uncharacterized protein</fullName>
    </submittedName>
</protein>
<keyword evidence="3" id="KW-1185">Reference proteome</keyword>